<name>A0A1I3TXR0_9BACL</name>
<protein>
    <submittedName>
        <fullName evidence="2">Uncharacterized protein</fullName>
    </submittedName>
</protein>
<keyword evidence="3" id="KW-1185">Reference proteome</keyword>
<keyword evidence="1" id="KW-0812">Transmembrane</keyword>
<keyword evidence="1" id="KW-0472">Membrane</keyword>
<gene>
    <name evidence="2" type="ORF">SAMN05421852_12028</name>
</gene>
<dbReference type="STRING" id="46223.SAMN05421852_12028"/>
<dbReference type="AlphaFoldDB" id="A0A1I3TXR0"/>
<dbReference type="Proteomes" id="UP000199545">
    <property type="component" value="Unassembled WGS sequence"/>
</dbReference>
<evidence type="ECO:0000313" key="3">
    <source>
        <dbReference type="Proteomes" id="UP000199545"/>
    </source>
</evidence>
<accession>A0A1I3TXR0</accession>
<dbReference type="EMBL" id="FORR01000020">
    <property type="protein sequence ID" value="SFJ75432.1"/>
    <property type="molecule type" value="Genomic_DNA"/>
</dbReference>
<evidence type="ECO:0000256" key="1">
    <source>
        <dbReference type="SAM" id="Phobius"/>
    </source>
</evidence>
<keyword evidence="1" id="KW-1133">Transmembrane helix</keyword>
<evidence type="ECO:0000313" key="2">
    <source>
        <dbReference type="EMBL" id="SFJ75432.1"/>
    </source>
</evidence>
<proteinExistence type="predicted"/>
<organism evidence="2 3">
    <name type="scientific">Thermoflavimicrobium dichotomicum</name>
    <dbReference type="NCBI Taxonomy" id="46223"/>
    <lineage>
        <taxon>Bacteria</taxon>
        <taxon>Bacillati</taxon>
        <taxon>Bacillota</taxon>
        <taxon>Bacilli</taxon>
        <taxon>Bacillales</taxon>
        <taxon>Thermoactinomycetaceae</taxon>
        <taxon>Thermoflavimicrobium</taxon>
    </lineage>
</organism>
<feature type="transmembrane region" description="Helical" evidence="1">
    <location>
        <begin position="6"/>
        <end position="22"/>
    </location>
</feature>
<sequence>MTSFVIGELIVIFVLTTIYYWIKDVREERKGKRTE</sequence>
<reference evidence="2 3" key="1">
    <citation type="submission" date="2016-10" db="EMBL/GenBank/DDBJ databases">
        <authorList>
            <person name="de Groot N.N."/>
        </authorList>
    </citation>
    <scope>NUCLEOTIDE SEQUENCE [LARGE SCALE GENOMIC DNA]</scope>
    <source>
        <strain evidence="2 3">DSM 44778</strain>
    </source>
</reference>